<dbReference type="SUPFAM" id="SSF53474">
    <property type="entry name" value="alpha/beta-Hydrolases"/>
    <property type="match status" value="2"/>
</dbReference>
<dbReference type="Proteomes" id="UP000029857">
    <property type="component" value="Unassembled WGS sequence"/>
</dbReference>
<sequence>MPHNQIPNNQDIMLDSDKNLLQYETHIKLMYKYAILALAGNVKLTYFMEARKRNDYTDVKKDLDIQGNKIQCKIEKIATCLSLLDEYNKSILLGLSDSQKMLFLALVRSNKDIGDKIPVGGFGCSLMTIALNFAKNYEVIDHINENDRESKMGFRATLFRDVSNNEYILGIAGTDAPSPNPLTIDWRDIGTDASLTLRKLPKKQYDSMINFYFRLKQSGKIAHNTPIVVVGHSLGGYLAQLFALTYPHITQELYTYQAPGAKRLWRGMFSILQSLNIQSKETQTNMREHRKQAYINLSKSHRQEAMNILKDKTFHIHTDKDSNLNNNQWILANFVQELGTKTPGYLYYINDKDNDFHHPAYCVRALERLNRLLDVIHDSAKKQMDLQDLNLFLRNLYHYALLHRRGETLSEAIDCVLDDVAYYQNLIEMKSIDFLQDMGLEAFVENRQIYIMPLATNDFINIPLDSLNKLDLGYLRSLVKSQAYRPIAHDTISLLNFKNISYFLGYNASTYKIYQNGLDDFSLNAYIEKFHLCIEQGETHRIIFKEELYL</sequence>
<reference evidence="1 2" key="1">
    <citation type="journal article" date="2014" name="Genome Announc.">
        <title>Draft genome sequences of eight enterohepatic helicobacter species isolated from both laboratory and wild rodents.</title>
        <authorList>
            <person name="Sheh A."/>
            <person name="Shen Z."/>
            <person name="Fox J.G."/>
        </authorList>
    </citation>
    <scope>NUCLEOTIDE SEQUENCE [LARGE SCALE GENOMIC DNA]</scope>
    <source>
        <strain evidence="1 2">ATCC 49320</strain>
    </source>
</reference>
<dbReference type="InterPro" id="IPR029058">
    <property type="entry name" value="AB_hydrolase_fold"/>
</dbReference>
<proteinExistence type="predicted"/>
<name>A0A4U8U6M1_9HELI</name>
<organism evidence="1 2">
    <name type="scientific">Helicobacter bilis</name>
    <dbReference type="NCBI Taxonomy" id="37372"/>
    <lineage>
        <taxon>Bacteria</taxon>
        <taxon>Pseudomonadati</taxon>
        <taxon>Campylobacterota</taxon>
        <taxon>Epsilonproteobacteria</taxon>
        <taxon>Campylobacterales</taxon>
        <taxon>Helicobacteraceae</taxon>
        <taxon>Helicobacter</taxon>
    </lineage>
</organism>
<dbReference type="RefSeq" id="WP_104686208.1">
    <property type="nucleotide sequence ID" value="NZ_FZMS01000103.1"/>
</dbReference>
<dbReference type="Gene3D" id="3.40.50.1820">
    <property type="entry name" value="alpha/beta hydrolase"/>
    <property type="match status" value="1"/>
</dbReference>
<comment type="caution">
    <text evidence="1">The sequence shown here is derived from an EMBL/GenBank/DDBJ whole genome shotgun (WGS) entry which is preliminary data.</text>
</comment>
<evidence type="ECO:0000313" key="2">
    <source>
        <dbReference type="Proteomes" id="UP000029857"/>
    </source>
</evidence>
<dbReference type="AlphaFoldDB" id="A0A4U8U6M1"/>
<evidence type="ECO:0000313" key="1">
    <source>
        <dbReference type="EMBL" id="TLE09301.1"/>
    </source>
</evidence>
<protein>
    <recommendedName>
        <fullName evidence="3">DUF2974 domain-containing protein</fullName>
    </recommendedName>
</protein>
<evidence type="ECO:0008006" key="3">
    <source>
        <dbReference type="Google" id="ProtNLM"/>
    </source>
</evidence>
<gene>
    <name evidence="1" type="ORF">LS79_008250</name>
</gene>
<accession>A0A4U8U6M1</accession>
<dbReference type="EMBL" id="JRPJ02000032">
    <property type="protein sequence ID" value="TLE09301.1"/>
    <property type="molecule type" value="Genomic_DNA"/>
</dbReference>